<reference evidence="4" key="1">
    <citation type="journal article" date="2019" name="Int. J. Syst. Evol. Microbiol.">
        <title>The Global Catalogue of Microorganisms (GCM) 10K type strain sequencing project: providing services to taxonomists for standard genome sequencing and annotation.</title>
        <authorList>
            <consortium name="The Broad Institute Genomics Platform"/>
            <consortium name="The Broad Institute Genome Sequencing Center for Infectious Disease"/>
            <person name="Wu L."/>
            <person name="Ma J."/>
        </authorList>
    </citation>
    <scope>NUCLEOTIDE SEQUENCE [LARGE SCALE GENOMIC DNA]</scope>
    <source>
        <strain evidence="4">JCM 7356</strain>
    </source>
</reference>
<dbReference type="SUPFAM" id="SSF50998">
    <property type="entry name" value="Quinoprotein alcohol dehydrogenase-like"/>
    <property type="match status" value="2"/>
</dbReference>
<dbReference type="InterPro" id="IPR002372">
    <property type="entry name" value="PQQ_rpt_dom"/>
</dbReference>
<name>A0ABP5RJA6_9ACTN</name>
<dbReference type="SMART" id="SM00564">
    <property type="entry name" value="PQQ"/>
    <property type="match status" value="2"/>
</dbReference>
<accession>A0ABP5RJA6</accession>
<dbReference type="InterPro" id="IPR015943">
    <property type="entry name" value="WD40/YVTN_repeat-like_dom_sf"/>
</dbReference>
<dbReference type="PANTHER" id="PTHR34512">
    <property type="entry name" value="CELL SURFACE PROTEIN"/>
    <property type="match status" value="1"/>
</dbReference>
<evidence type="ECO:0000256" key="1">
    <source>
        <dbReference type="SAM" id="SignalP"/>
    </source>
</evidence>
<dbReference type="Proteomes" id="UP001500305">
    <property type="component" value="Unassembled WGS sequence"/>
</dbReference>
<organism evidence="3 4">
    <name type="scientific">Kitasatospora cystarginea</name>
    <dbReference type="NCBI Taxonomy" id="58350"/>
    <lineage>
        <taxon>Bacteria</taxon>
        <taxon>Bacillati</taxon>
        <taxon>Actinomycetota</taxon>
        <taxon>Actinomycetes</taxon>
        <taxon>Kitasatosporales</taxon>
        <taxon>Streptomycetaceae</taxon>
        <taxon>Kitasatospora</taxon>
    </lineage>
</organism>
<proteinExistence type="predicted"/>
<feature type="chain" id="PRO_5045274055" description="Pyrrolo-quinoline quinone repeat domain-containing protein" evidence="1">
    <location>
        <begin position="24"/>
        <end position="468"/>
    </location>
</feature>
<sequence length="468" mass="47052">MPTTRTISVLALMLLLAAGPACTTHRPAAPWLATGVPSSARLPTGARTPVALRAGDWPTYQRDAARSGVAPEAAALGQPVHAWTAALDGAVYGQPLVVGGRVLAATEHNTVYALDAATGAVLWSRNVGTPAQGSELPCGNIAPLGITGTPVYDPVTGLVFAVAELSGGRHQLVGLDAATGAPLVSREVEPPRGQRIAHQQRGALALWQGRVLIAYGGLYGDCSDYVGTVLSVPATGDGPTLAYTVPTSRGGGIWSPGGAVIGGDRAFVAVGNGAATEGASGGYDGSDSVLALTADLRRADFFAPADWAQDNAQDLDLGSLAPALVGRHVFIAGKSGIAYTLVADRLGGVGGQVAQAQACRGFGAAAVDGDTVYLPCADALARFSVAADGSIKAGWRVPLHGAGSPVVGGGAVWAVDHGHGLLNALDPASGQVRRQLTVGSVPDFAAPTLSGPRILLGTLNGVTAFVES</sequence>
<evidence type="ECO:0000259" key="2">
    <source>
        <dbReference type="Pfam" id="PF13360"/>
    </source>
</evidence>
<dbReference type="Gene3D" id="2.130.10.10">
    <property type="entry name" value="YVTN repeat-like/Quinoprotein amine dehydrogenase"/>
    <property type="match status" value="1"/>
</dbReference>
<feature type="signal peptide" evidence="1">
    <location>
        <begin position="1"/>
        <end position="23"/>
    </location>
</feature>
<dbReference type="RefSeq" id="WP_344638870.1">
    <property type="nucleotide sequence ID" value="NZ_BAAATR010000026.1"/>
</dbReference>
<feature type="domain" description="Pyrrolo-quinoline quinone repeat" evidence="2">
    <location>
        <begin position="82"/>
        <end position="263"/>
    </location>
</feature>
<dbReference type="PANTHER" id="PTHR34512:SF30">
    <property type="entry name" value="OUTER MEMBRANE PROTEIN ASSEMBLY FACTOR BAMB"/>
    <property type="match status" value="1"/>
</dbReference>
<dbReference type="EMBL" id="BAAATR010000026">
    <property type="protein sequence ID" value="GAA2260989.1"/>
    <property type="molecule type" value="Genomic_DNA"/>
</dbReference>
<dbReference type="InterPro" id="IPR018391">
    <property type="entry name" value="PQQ_b-propeller_rpt"/>
</dbReference>
<keyword evidence="4" id="KW-1185">Reference proteome</keyword>
<evidence type="ECO:0000313" key="3">
    <source>
        <dbReference type="EMBL" id="GAA2260989.1"/>
    </source>
</evidence>
<dbReference type="InterPro" id="IPR011047">
    <property type="entry name" value="Quinoprotein_ADH-like_sf"/>
</dbReference>
<protein>
    <recommendedName>
        <fullName evidence="2">Pyrrolo-quinoline quinone repeat domain-containing protein</fullName>
    </recommendedName>
</protein>
<dbReference type="Pfam" id="PF13360">
    <property type="entry name" value="PQQ_2"/>
    <property type="match status" value="1"/>
</dbReference>
<evidence type="ECO:0000313" key="4">
    <source>
        <dbReference type="Proteomes" id="UP001500305"/>
    </source>
</evidence>
<keyword evidence="1" id="KW-0732">Signal</keyword>
<dbReference type="Gene3D" id="2.140.10.10">
    <property type="entry name" value="Quinoprotein alcohol dehydrogenase-like superfamily"/>
    <property type="match status" value="1"/>
</dbReference>
<comment type="caution">
    <text evidence="3">The sequence shown here is derived from an EMBL/GenBank/DDBJ whole genome shotgun (WGS) entry which is preliminary data.</text>
</comment>
<gene>
    <name evidence="3" type="ORF">GCM10010430_51430</name>
</gene>